<comment type="pathway">
    <text evidence="1">Cofactor biosynthesis; thiamine diphosphate biosynthesis.</text>
</comment>
<evidence type="ECO:0000259" key="3">
    <source>
        <dbReference type="Pfam" id="PF02581"/>
    </source>
</evidence>
<dbReference type="CDD" id="cd00564">
    <property type="entry name" value="TMP_TenI"/>
    <property type="match status" value="1"/>
</dbReference>
<dbReference type="Pfam" id="PF02581">
    <property type="entry name" value="TMP-TENI"/>
    <property type="match status" value="1"/>
</dbReference>
<organism evidence="4 5">
    <name type="scientific">Acidiphilium iwatense</name>
    <dbReference type="NCBI Taxonomy" id="768198"/>
    <lineage>
        <taxon>Bacteria</taxon>
        <taxon>Pseudomonadati</taxon>
        <taxon>Pseudomonadota</taxon>
        <taxon>Alphaproteobacteria</taxon>
        <taxon>Acetobacterales</taxon>
        <taxon>Acidocellaceae</taxon>
        <taxon>Acidiphilium</taxon>
    </lineage>
</organism>
<keyword evidence="5" id="KW-1185">Reference proteome</keyword>
<dbReference type="Gene3D" id="3.20.20.70">
    <property type="entry name" value="Aldolase class I"/>
    <property type="match status" value="1"/>
</dbReference>
<dbReference type="Proteomes" id="UP001521209">
    <property type="component" value="Unassembled WGS sequence"/>
</dbReference>
<dbReference type="InterPro" id="IPR036206">
    <property type="entry name" value="ThiamineP_synth_sf"/>
</dbReference>
<dbReference type="InterPro" id="IPR022998">
    <property type="entry name" value="ThiamineP_synth_TenI"/>
</dbReference>
<gene>
    <name evidence="4" type="ORF">L2A60_15835</name>
</gene>
<dbReference type="PANTHER" id="PTHR20857:SF15">
    <property type="entry name" value="THIAMINE-PHOSPHATE SYNTHASE"/>
    <property type="match status" value="1"/>
</dbReference>
<proteinExistence type="predicted"/>
<evidence type="ECO:0000256" key="2">
    <source>
        <dbReference type="ARBA" id="ARBA00022977"/>
    </source>
</evidence>
<evidence type="ECO:0000313" key="5">
    <source>
        <dbReference type="Proteomes" id="UP001521209"/>
    </source>
</evidence>
<evidence type="ECO:0000313" key="4">
    <source>
        <dbReference type="EMBL" id="MCF3948145.1"/>
    </source>
</evidence>
<name>A0ABS9E278_9PROT</name>
<accession>A0ABS9E278</accession>
<dbReference type="SUPFAM" id="SSF51391">
    <property type="entry name" value="Thiamin phosphate synthase"/>
    <property type="match status" value="1"/>
</dbReference>
<evidence type="ECO:0000256" key="1">
    <source>
        <dbReference type="ARBA" id="ARBA00004948"/>
    </source>
</evidence>
<protein>
    <submittedName>
        <fullName evidence="4">Thiamine phosphate synthase</fullName>
    </submittedName>
</protein>
<feature type="domain" description="Thiamine phosphate synthase/TenI" evidence="3">
    <location>
        <begin position="41"/>
        <end position="179"/>
    </location>
</feature>
<reference evidence="4 5" key="1">
    <citation type="submission" date="2022-01" db="EMBL/GenBank/DDBJ databases">
        <authorList>
            <person name="Won M."/>
            <person name="Kim S.-J."/>
            <person name="Kwon S.-W."/>
        </authorList>
    </citation>
    <scope>NUCLEOTIDE SEQUENCE [LARGE SCALE GENOMIC DNA]</scope>
    <source>
        <strain evidence="4 5">KCTC 23505</strain>
    </source>
</reference>
<comment type="caution">
    <text evidence="4">The sequence shown here is derived from an EMBL/GenBank/DDBJ whole genome shotgun (WGS) entry which is preliminary data.</text>
</comment>
<dbReference type="RefSeq" id="WP_235705428.1">
    <property type="nucleotide sequence ID" value="NZ_JAKGBZ010000040.1"/>
</dbReference>
<sequence>MDEYLIGAARAVKRRRKPPYPTLWLFTDAGRLADPLPAIALLPRGIGGVVFRHDGAPNRAALGRLVAALCRARGIPLIVAGDWRLAAALRAGVHLRGGTKIRSAYRGALVTASAHGRTELIAAARAGADLVFLSPAFATASHPGARPLGAVRWAGLARTSPVPVLALGGIGRRAQHRLGAACAGIGAIGALSHG</sequence>
<keyword evidence="2" id="KW-0784">Thiamine biosynthesis</keyword>
<dbReference type="EMBL" id="JAKGBZ010000040">
    <property type="protein sequence ID" value="MCF3948145.1"/>
    <property type="molecule type" value="Genomic_DNA"/>
</dbReference>
<dbReference type="PANTHER" id="PTHR20857">
    <property type="entry name" value="THIAMINE-PHOSPHATE PYROPHOSPHORYLASE"/>
    <property type="match status" value="1"/>
</dbReference>
<dbReference type="InterPro" id="IPR013785">
    <property type="entry name" value="Aldolase_TIM"/>
</dbReference>